<keyword evidence="2" id="KW-0548">Nucleotidyltransferase</keyword>
<comment type="caution">
    <text evidence="4">The sequence shown here is derived from an EMBL/GenBank/DDBJ whole genome shotgun (WGS) entry which is preliminary data.</text>
</comment>
<dbReference type="InterPro" id="IPR050065">
    <property type="entry name" value="GlmU-like"/>
</dbReference>
<dbReference type="Pfam" id="PF12804">
    <property type="entry name" value="NTP_transf_3"/>
    <property type="match status" value="1"/>
</dbReference>
<sequence>MKAVILAAGQGTRIRSVHGEHPKCLIEVDETTILDHQLDALSTAGVNEVAIVVGYEKEQIVSHIGNKRLGDNQRIYFIENGAFAITNNIYSLWTASDWLRGDSFIVLNADVIFDPDILNSAVQPFAPISMIVDPLWRDETMKVMIEDDRVTRMSKKISQEEFSGTYIGITVFSKSIQNRFFDKLSTVIAAGRINDFFNVVVQELADEGVHVGYTSTDGLAWAEIDDPLDLTFAQQSVFPNLSAARSV</sequence>
<reference evidence="4 5" key="1">
    <citation type="submission" date="2019-02" db="EMBL/GenBank/DDBJ databases">
        <title>Genomic Encyclopedia of Archaeal and Bacterial Type Strains, Phase II (KMG-II): from individual species to whole genera.</title>
        <authorList>
            <person name="Goeker M."/>
        </authorList>
    </citation>
    <scope>NUCLEOTIDE SEQUENCE [LARGE SCALE GENOMIC DNA]</scope>
    <source>
        <strain evidence="4 5">DSM 18101</strain>
    </source>
</reference>
<dbReference type="InterPro" id="IPR029044">
    <property type="entry name" value="Nucleotide-diphossugar_trans"/>
</dbReference>
<dbReference type="CDD" id="cd02523">
    <property type="entry name" value="PC_cytidylyltransferase"/>
    <property type="match status" value="1"/>
</dbReference>
<feature type="domain" description="MobA-like NTP transferase" evidence="3">
    <location>
        <begin position="3"/>
        <end position="126"/>
    </location>
</feature>
<dbReference type="GO" id="GO:0016301">
    <property type="term" value="F:kinase activity"/>
    <property type="evidence" value="ECO:0007669"/>
    <property type="project" value="UniProtKB-KW"/>
</dbReference>
<dbReference type="GO" id="GO:0016779">
    <property type="term" value="F:nucleotidyltransferase activity"/>
    <property type="evidence" value="ECO:0007669"/>
    <property type="project" value="UniProtKB-KW"/>
</dbReference>
<evidence type="ECO:0000256" key="1">
    <source>
        <dbReference type="ARBA" id="ARBA00022679"/>
    </source>
</evidence>
<proteinExistence type="predicted"/>
<evidence type="ECO:0000256" key="2">
    <source>
        <dbReference type="ARBA" id="ARBA00022695"/>
    </source>
</evidence>
<organism evidence="4 5">
    <name type="scientific">Edaphobacter modestus</name>
    <dbReference type="NCBI Taxonomy" id="388466"/>
    <lineage>
        <taxon>Bacteria</taxon>
        <taxon>Pseudomonadati</taxon>
        <taxon>Acidobacteriota</taxon>
        <taxon>Terriglobia</taxon>
        <taxon>Terriglobales</taxon>
        <taxon>Acidobacteriaceae</taxon>
        <taxon>Edaphobacter</taxon>
    </lineage>
</organism>
<dbReference type="SUPFAM" id="SSF53448">
    <property type="entry name" value="Nucleotide-diphospho-sugar transferases"/>
    <property type="match status" value="1"/>
</dbReference>
<name>A0A4Q7YGD3_9BACT</name>
<dbReference type="PANTHER" id="PTHR43584:SF8">
    <property type="entry name" value="N-ACETYLMURAMATE ALPHA-1-PHOSPHATE URIDYLYLTRANSFERASE"/>
    <property type="match status" value="1"/>
</dbReference>
<dbReference type="Gene3D" id="3.90.550.10">
    <property type="entry name" value="Spore Coat Polysaccharide Biosynthesis Protein SpsA, Chain A"/>
    <property type="match status" value="1"/>
</dbReference>
<keyword evidence="5" id="KW-1185">Reference proteome</keyword>
<protein>
    <submittedName>
        <fullName evidence="4">Choline kinase</fullName>
    </submittedName>
</protein>
<evidence type="ECO:0000313" key="4">
    <source>
        <dbReference type="EMBL" id="RZU35551.1"/>
    </source>
</evidence>
<keyword evidence="1" id="KW-0808">Transferase</keyword>
<gene>
    <name evidence="4" type="ORF">BDD14_5614</name>
</gene>
<dbReference type="AlphaFoldDB" id="A0A4Q7YGD3"/>
<dbReference type="RefSeq" id="WP_130423873.1">
    <property type="nucleotide sequence ID" value="NZ_SHKW01000002.1"/>
</dbReference>
<keyword evidence="4" id="KW-0418">Kinase</keyword>
<dbReference type="OrthoDB" id="9801899at2"/>
<dbReference type="InterPro" id="IPR025877">
    <property type="entry name" value="MobA-like_NTP_Trfase"/>
</dbReference>
<accession>A0A4Q7YGD3</accession>
<evidence type="ECO:0000259" key="3">
    <source>
        <dbReference type="Pfam" id="PF12804"/>
    </source>
</evidence>
<dbReference type="PANTHER" id="PTHR43584">
    <property type="entry name" value="NUCLEOTIDYL TRANSFERASE"/>
    <property type="match status" value="1"/>
</dbReference>
<evidence type="ECO:0000313" key="5">
    <source>
        <dbReference type="Proteomes" id="UP000292958"/>
    </source>
</evidence>
<dbReference type="Proteomes" id="UP000292958">
    <property type="component" value="Unassembled WGS sequence"/>
</dbReference>
<dbReference type="EMBL" id="SHKW01000002">
    <property type="protein sequence ID" value="RZU35551.1"/>
    <property type="molecule type" value="Genomic_DNA"/>
</dbReference>